<dbReference type="Proteomes" id="UP000177894">
    <property type="component" value="Chromosome"/>
</dbReference>
<feature type="transmembrane region" description="Helical" evidence="1">
    <location>
        <begin position="139"/>
        <end position="161"/>
    </location>
</feature>
<dbReference type="EMBL" id="CP020559">
    <property type="protein sequence ID" value="ARE86313.1"/>
    <property type="molecule type" value="Genomic_DNA"/>
</dbReference>
<evidence type="ECO:0000313" key="4">
    <source>
        <dbReference type="EMBL" id="AOY75964.1"/>
    </source>
</evidence>
<feature type="domain" description="DUF1648" evidence="2">
    <location>
        <begin position="146"/>
        <end position="193"/>
    </location>
</feature>
<keyword evidence="1" id="KW-0812">Transmembrane</keyword>
<dbReference type="InterPro" id="IPR012867">
    <property type="entry name" value="DUF1648"/>
</dbReference>
<dbReference type="PIRSF" id="PIRSF032908">
    <property type="entry name" value="UCP032908"/>
    <property type="match status" value="1"/>
</dbReference>
<keyword evidence="1" id="KW-0472">Membrane</keyword>
<feature type="transmembrane region" description="Helical" evidence="1">
    <location>
        <begin position="181"/>
        <end position="203"/>
    </location>
</feature>
<evidence type="ECO:0000259" key="2">
    <source>
        <dbReference type="Pfam" id="PF07853"/>
    </source>
</evidence>
<dbReference type="AlphaFoldDB" id="A0AAC9RJA3"/>
<evidence type="ECO:0000259" key="3">
    <source>
        <dbReference type="Pfam" id="PF19124"/>
    </source>
</evidence>
<gene>
    <name evidence="4" type="ORF">BJL90_08670</name>
    <name evidence="5" type="ORF">CLFO_06350</name>
</gene>
<dbReference type="Proteomes" id="UP000192478">
    <property type="component" value="Chromosome"/>
</dbReference>
<evidence type="ECO:0000313" key="6">
    <source>
        <dbReference type="Proteomes" id="UP000177894"/>
    </source>
</evidence>
<dbReference type="Pfam" id="PF07853">
    <property type="entry name" value="DUF1648"/>
    <property type="match status" value="1"/>
</dbReference>
<evidence type="ECO:0000313" key="7">
    <source>
        <dbReference type="Proteomes" id="UP000192478"/>
    </source>
</evidence>
<reference evidence="5 7" key="2">
    <citation type="submission" date="2017-03" db="EMBL/GenBank/DDBJ databases">
        <title>Complete sequence of Clostridium formicaceticum DSM 92.</title>
        <authorList>
            <person name="Poehlein A."/>
            <person name="Karl M."/>
            <person name="Bengelsdorf F.R."/>
            <person name="Duerre P."/>
            <person name="Daniel R."/>
        </authorList>
    </citation>
    <scope>NUCLEOTIDE SEQUENCE [LARGE SCALE GENOMIC DNA]</scope>
    <source>
        <strain evidence="5 7">DSM 92</strain>
    </source>
</reference>
<evidence type="ECO:0000313" key="5">
    <source>
        <dbReference type="EMBL" id="ARE86313.1"/>
    </source>
</evidence>
<evidence type="ECO:0008006" key="8">
    <source>
        <dbReference type="Google" id="ProtNLM"/>
    </source>
</evidence>
<dbReference type="InterPro" id="IPR014574">
    <property type="entry name" value="UCP032908"/>
</dbReference>
<keyword evidence="1" id="KW-1133">Transmembrane helix</keyword>
<keyword evidence="6" id="KW-1185">Reference proteome</keyword>
<name>A0AAC9RJA3_9CLOT</name>
<dbReference type="PANTHER" id="PTHR37810">
    <property type="entry name" value="IMMUNITY PROTEIN SDPI"/>
    <property type="match status" value="1"/>
</dbReference>
<feature type="domain" description="DUF5808" evidence="3">
    <location>
        <begin position="325"/>
        <end position="350"/>
    </location>
</feature>
<evidence type="ECO:0000256" key="1">
    <source>
        <dbReference type="SAM" id="Phobius"/>
    </source>
</evidence>
<protein>
    <recommendedName>
        <fullName evidence="8">DUF5808 domain-containing protein</fullName>
    </recommendedName>
</protein>
<proteinExistence type="predicted"/>
<feature type="transmembrane region" description="Helical" evidence="1">
    <location>
        <begin position="81"/>
        <end position="101"/>
    </location>
</feature>
<feature type="transmembrane region" description="Helical" evidence="1">
    <location>
        <begin position="6"/>
        <end position="24"/>
    </location>
</feature>
<reference evidence="4 6" key="1">
    <citation type="submission" date="2016-10" db="EMBL/GenBank/DDBJ databases">
        <title>Complete Genome Sequence of Acetogen Clostridium formicoaceticum ATCC 27076.</title>
        <authorList>
            <person name="Bao T."/>
            <person name="Cheng C."/>
            <person name="Zhao J."/>
            <person name="Yang S.-T."/>
            <person name="Wang J."/>
            <person name="Wang M."/>
        </authorList>
    </citation>
    <scope>NUCLEOTIDE SEQUENCE [LARGE SCALE GENOMIC DNA]</scope>
    <source>
        <strain evidence="4 6">ATCC 27076</strain>
    </source>
</reference>
<dbReference type="PANTHER" id="PTHR37810:SF9">
    <property type="entry name" value="MEMBRANE PROTEIN"/>
    <property type="match status" value="1"/>
</dbReference>
<accession>A0AAC9RJA3</accession>
<dbReference type="GO" id="GO:0009636">
    <property type="term" value="P:response to toxic substance"/>
    <property type="evidence" value="ECO:0007669"/>
    <property type="project" value="TreeGrafter"/>
</dbReference>
<dbReference type="Pfam" id="PF19124">
    <property type="entry name" value="DUF5808"/>
    <property type="match status" value="1"/>
</dbReference>
<dbReference type="RefSeq" id="WP_070966654.1">
    <property type="nucleotide sequence ID" value="NZ_CP017603.1"/>
</dbReference>
<sequence length="370" mass="42746">MFLFIFLLNFFTVYLPLFLMGLFMPNYSKNTLVFGVNIPEEVAKDEKVIRLKQEYRIIHSVSFAISKLVIIYFAFKYESTRLLNMGILIFILLFSVNYIYIHLKTKKLKEKEGWLMKKKQVVMVSTSRNKTQKLLSMKWYLIPVFIFAFTWIFTMIMYPQLPNEIPSKLNFNGDIVKYSSKSFLSVFGMPLTQLGMLVMFYYLSKAIGRSKITINPSKPKTSEQQNIVSNKRWIGFMIFTSTIINIHFSYLQLTLLQIIKVTSVTYYLMNILVVFAPLAALVIIAVTTGQSGSKISVNLEEEVNEKLIYRDDDKYWLLGSLYYNPQDPSLWIEKRYGIGWTINIGNPIGKLLGGATIVLLVIAVIATVFL</sequence>
<feature type="transmembrane region" description="Helical" evidence="1">
    <location>
        <begin position="233"/>
        <end position="253"/>
    </location>
</feature>
<dbReference type="InterPro" id="IPR043831">
    <property type="entry name" value="DUF5808"/>
</dbReference>
<dbReference type="EMBL" id="CP017603">
    <property type="protein sequence ID" value="AOY75964.1"/>
    <property type="molecule type" value="Genomic_DNA"/>
</dbReference>
<feature type="transmembrane region" description="Helical" evidence="1">
    <location>
        <begin position="265"/>
        <end position="286"/>
    </location>
</feature>
<dbReference type="KEGG" id="cfm:BJL90_08670"/>
<feature type="transmembrane region" description="Helical" evidence="1">
    <location>
        <begin position="351"/>
        <end position="369"/>
    </location>
</feature>
<organism evidence="5 7">
    <name type="scientific">Clostridium formicaceticum</name>
    <dbReference type="NCBI Taxonomy" id="1497"/>
    <lineage>
        <taxon>Bacteria</taxon>
        <taxon>Bacillati</taxon>
        <taxon>Bacillota</taxon>
        <taxon>Clostridia</taxon>
        <taxon>Eubacteriales</taxon>
        <taxon>Clostridiaceae</taxon>
        <taxon>Clostridium</taxon>
    </lineage>
</organism>